<dbReference type="CDD" id="cd07438">
    <property type="entry name" value="PHP_HisPPase_AMP"/>
    <property type="match status" value="1"/>
</dbReference>
<dbReference type="Proteomes" id="UP001596250">
    <property type="component" value="Unassembled WGS sequence"/>
</dbReference>
<feature type="domain" description="Polymerase/histidinol phosphatase N-terminal" evidence="2">
    <location>
        <begin position="7"/>
        <end position="72"/>
    </location>
</feature>
<dbReference type="Pfam" id="PF02811">
    <property type="entry name" value="PHP"/>
    <property type="match status" value="1"/>
</dbReference>
<dbReference type="InterPro" id="IPR052018">
    <property type="entry name" value="PHP_domain"/>
</dbReference>
<dbReference type="EMBL" id="JBHSQV010000036">
    <property type="protein sequence ID" value="MFC5986341.1"/>
    <property type="molecule type" value="Genomic_DNA"/>
</dbReference>
<dbReference type="SUPFAM" id="SSF89550">
    <property type="entry name" value="PHP domain-like"/>
    <property type="match status" value="1"/>
</dbReference>
<dbReference type="InterPro" id="IPR003141">
    <property type="entry name" value="Pol/His_phosphatase_N"/>
</dbReference>
<dbReference type="SMART" id="SM00481">
    <property type="entry name" value="POLIIIAc"/>
    <property type="match status" value="1"/>
</dbReference>
<dbReference type="PANTHER" id="PTHR42924:SF3">
    <property type="entry name" value="POLYMERASE_HISTIDINOL PHOSPHATASE N-TERMINAL DOMAIN-CONTAINING PROTEIN"/>
    <property type="match status" value="1"/>
</dbReference>
<evidence type="ECO:0000256" key="1">
    <source>
        <dbReference type="SAM" id="MobiDB-lite"/>
    </source>
</evidence>
<dbReference type="PANTHER" id="PTHR42924">
    <property type="entry name" value="EXONUCLEASE"/>
    <property type="match status" value="1"/>
</dbReference>
<evidence type="ECO:0000313" key="4">
    <source>
        <dbReference type="Proteomes" id="UP001596250"/>
    </source>
</evidence>
<dbReference type="RefSeq" id="WP_379893665.1">
    <property type="nucleotide sequence ID" value="NZ_CBCSCT010000001.1"/>
</dbReference>
<reference evidence="4" key="1">
    <citation type="journal article" date="2019" name="Int. J. Syst. Evol. Microbiol.">
        <title>The Global Catalogue of Microorganisms (GCM) 10K type strain sequencing project: providing services to taxonomists for standard genome sequencing and annotation.</title>
        <authorList>
            <consortium name="The Broad Institute Genomics Platform"/>
            <consortium name="The Broad Institute Genome Sequencing Center for Infectious Disease"/>
            <person name="Wu L."/>
            <person name="Ma J."/>
        </authorList>
    </citation>
    <scope>NUCLEOTIDE SEQUENCE [LARGE SCALE GENOMIC DNA]</scope>
    <source>
        <strain evidence="4">CCM 8749</strain>
    </source>
</reference>
<accession>A0ABW1IMQ6</accession>
<feature type="region of interest" description="Disordered" evidence="1">
    <location>
        <begin position="1"/>
        <end position="22"/>
    </location>
</feature>
<gene>
    <name evidence="3" type="ORF">ACFPXP_07815</name>
</gene>
<dbReference type="InterPro" id="IPR004013">
    <property type="entry name" value="PHP_dom"/>
</dbReference>
<comment type="caution">
    <text evidence="3">The sequence shown here is derived from an EMBL/GenBank/DDBJ whole genome shotgun (WGS) entry which is preliminary data.</text>
</comment>
<name>A0ABW1IMQ6_9BACL</name>
<dbReference type="InterPro" id="IPR016195">
    <property type="entry name" value="Pol/histidinol_Pase-like"/>
</dbReference>
<dbReference type="Gene3D" id="1.10.150.650">
    <property type="match status" value="1"/>
</dbReference>
<sequence length="287" mass="31789">MELNGWADLHSHSTASDGTEAPKDNVRMAQEAGLTAVAITDHDTVAGVREALAEGRERGIEVVPGVEISTVMGGIDIHVLGYFIDTENDLLLERLDSLRKARYRRNLKIIENLNRLGINIRLEDVTERAAKNGKDETVGRPHIADVLVDRGIVDSMQEAFEVYLDRKGKAYAQVERIRPETAVQWIREAGGAAVLAHPGIYHNDEIVQEIIVSGIDGIEAYHSDHSVQDEERYLRLAHEHKLIVTAGSDFHGTRQGNVFHGALGSKRIDMKAVHALKGLSQQMKEQT</sequence>
<organism evidence="3 4">
    <name type="scientific">Marinicrinis lubricantis</name>
    <dbReference type="NCBI Taxonomy" id="2086470"/>
    <lineage>
        <taxon>Bacteria</taxon>
        <taxon>Bacillati</taxon>
        <taxon>Bacillota</taxon>
        <taxon>Bacilli</taxon>
        <taxon>Bacillales</taxon>
        <taxon>Paenibacillaceae</taxon>
    </lineage>
</organism>
<evidence type="ECO:0000259" key="2">
    <source>
        <dbReference type="SMART" id="SM00481"/>
    </source>
</evidence>
<keyword evidence="4" id="KW-1185">Reference proteome</keyword>
<dbReference type="Gene3D" id="3.20.20.140">
    <property type="entry name" value="Metal-dependent hydrolases"/>
    <property type="match status" value="1"/>
</dbReference>
<proteinExistence type="predicted"/>
<evidence type="ECO:0000313" key="3">
    <source>
        <dbReference type="EMBL" id="MFC5986341.1"/>
    </source>
</evidence>
<protein>
    <submittedName>
        <fullName evidence="3">PHP domain-containing protein</fullName>
    </submittedName>
</protein>